<accession>A0A2P2R453</accession>
<proteinExistence type="predicted"/>
<name>A0A2P2R453_RHIMU</name>
<protein>
    <submittedName>
        <fullName evidence="1">Uncharacterized protein</fullName>
    </submittedName>
</protein>
<evidence type="ECO:0000313" key="1">
    <source>
        <dbReference type="EMBL" id="MBX74046.1"/>
    </source>
</evidence>
<organism evidence="1">
    <name type="scientific">Rhizophora mucronata</name>
    <name type="common">Asiatic mangrove</name>
    <dbReference type="NCBI Taxonomy" id="61149"/>
    <lineage>
        <taxon>Eukaryota</taxon>
        <taxon>Viridiplantae</taxon>
        <taxon>Streptophyta</taxon>
        <taxon>Embryophyta</taxon>
        <taxon>Tracheophyta</taxon>
        <taxon>Spermatophyta</taxon>
        <taxon>Magnoliopsida</taxon>
        <taxon>eudicotyledons</taxon>
        <taxon>Gunneridae</taxon>
        <taxon>Pentapetalae</taxon>
        <taxon>rosids</taxon>
        <taxon>fabids</taxon>
        <taxon>Malpighiales</taxon>
        <taxon>Rhizophoraceae</taxon>
        <taxon>Rhizophora</taxon>
    </lineage>
</organism>
<dbReference type="AlphaFoldDB" id="A0A2P2R453"/>
<reference evidence="1" key="1">
    <citation type="submission" date="2018-02" db="EMBL/GenBank/DDBJ databases">
        <title>Rhizophora mucronata_Transcriptome.</title>
        <authorList>
            <person name="Meera S.P."/>
            <person name="Sreeshan A."/>
            <person name="Augustine A."/>
        </authorList>
    </citation>
    <scope>NUCLEOTIDE SEQUENCE</scope>
    <source>
        <tissue evidence="1">Leaf</tissue>
    </source>
</reference>
<sequence length="22" mass="2535">MGFNHCLKEVHKYTSIKLTTIA</sequence>
<dbReference type="EMBL" id="GGEC01093562">
    <property type="protein sequence ID" value="MBX74046.1"/>
    <property type="molecule type" value="Transcribed_RNA"/>
</dbReference>